<evidence type="ECO:0000256" key="1">
    <source>
        <dbReference type="ARBA" id="ARBA00006484"/>
    </source>
</evidence>
<accession>A0A8H8CKA4</accession>
<dbReference type="PRINTS" id="PR00081">
    <property type="entry name" value="GDHRDH"/>
</dbReference>
<comment type="caution">
    <text evidence="4">The sequence shown here is derived from an EMBL/GenBank/DDBJ whole genome shotgun (WGS) entry which is preliminary data.</text>
</comment>
<name>A0A8H8CKA4_PSICU</name>
<organism evidence="4">
    <name type="scientific">Psilocybe cubensis</name>
    <name type="common">Psychedelic mushroom</name>
    <name type="synonym">Stropharia cubensis</name>
    <dbReference type="NCBI Taxonomy" id="181762"/>
    <lineage>
        <taxon>Eukaryota</taxon>
        <taxon>Fungi</taxon>
        <taxon>Dikarya</taxon>
        <taxon>Basidiomycota</taxon>
        <taxon>Agaricomycotina</taxon>
        <taxon>Agaricomycetes</taxon>
        <taxon>Agaricomycetidae</taxon>
        <taxon>Agaricales</taxon>
        <taxon>Agaricineae</taxon>
        <taxon>Strophariaceae</taxon>
        <taxon>Psilocybe</taxon>
    </lineage>
</organism>
<dbReference type="Gene3D" id="3.40.50.720">
    <property type="entry name" value="NAD(P)-binding Rossmann-like Domain"/>
    <property type="match status" value="1"/>
</dbReference>
<dbReference type="EMBL" id="JAFIQS010000006">
    <property type="protein sequence ID" value="KAG5168170.1"/>
    <property type="molecule type" value="Genomic_DNA"/>
</dbReference>
<keyword evidence="2" id="KW-0521">NADP</keyword>
<dbReference type="Pfam" id="PF00106">
    <property type="entry name" value="adh_short"/>
    <property type="match status" value="1"/>
</dbReference>
<comment type="similarity">
    <text evidence="1">Belongs to the short-chain dehydrogenases/reductases (SDR) family.</text>
</comment>
<evidence type="ECO:0000256" key="2">
    <source>
        <dbReference type="ARBA" id="ARBA00022857"/>
    </source>
</evidence>
<dbReference type="InterPro" id="IPR036291">
    <property type="entry name" value="NAD(P)-bd_dom_sf"/>
</dbReference>
<dbReference type="SUPFAM" id="SSF51735">
    <property type="entry name" value="NAD(P)-binding Rossmann-fold domains"/>
    <property type="match status" value="1"/>
</dbReference>
<keyword evidence="3" id="KW-0560">Oxidoreductase</keyword>
<evidence type="ECO:0000313" key="4">
    <source>
        <dbReference type="EMBL" id="KAG5168170.1"/>
    </source>
</evidence>
<dbReference type="GO" id="GO:0005737">
    <property type="term" value="C:cytoplasm"/>
    <property type="evidence" value="ECO:0007669"/>
    <property type="project" value="TreeGrafter"/>
</dbReference>
<evidence type="ECO:0008006" key="5">
    <source>
        <dbReference type="Google" id="ProtNLM"/>
    </source>
</evidence>
<evidence type="ECO:0000256" key="3">
    <source>
        <dbReference type="ARBA" id="ARBA00023002"/>
    </source>
</evidence>
<reference evidence="4" key="1">
    <citation type="submission" date="2021-02" db="EMBL/GenBank/DDBJ databases">
        <title>Psilocybe cubensis genome.</title>
        <authorList>
            <person name="Mckernan K.J."/>
            <person name="Crawford S."/>
            <person name="Trippe A."/>
            <person name="Kane L.T."/>
            <person name="Mclaughlin S."/>
        </authorList>
    </citation>
    <scope>NUCLEOTIDE SEQUENCE [LARGE SCALE GENOMIC DNA]</scope>
    <source>
        <strain evidence="4">MGC-MH-2018</strain>
    </source>
</reference>
<protein>
    <recommendedName>
        <fullName evidence="5">NAD(P)-binding protein</fullName>
    </recommendedName>
</protein>
<dbReference type="GO" id="GO:0016491">
    <property type="term" value="F:oxidoreductase activity"/>
    <property type="evidence" value="ECO:0007669"/>
    <property type="project" value="UniProtKB-KW"/>
</dbReference>
<dbReference type="PANTHER" id="PTHR43544">
    <property type="entry name" value="SHORT-CHAIN DEHYDROGENASE/REDUCTASE"/>
    <property type="match status" value="1"/>
</dbReference>
<dbReference type="InterPro" id="IPR051468">
    <property type="entry name" value="Fungal_SecMetab_SDRs"/>
</dbReference>
<sequence>MKFSNALRIKNGHVATIAMSSDIVVYLVTGANRPRGLGFSLVGHILRTHENAFVYAAVRDPAKAVALHELKEKYFDRLAIVECVSADVKSNSTMAKEIEERHGRVDTVIANAALLGAAASVHEVAVKDMEEHFRVNVVGPMVLFGAVYKLLKRSTNPRFIPISSPGGSLSGPIIEFPIGSVIYASTKATLNWIARKIHFENEWIIAFPLSPGEIDTDMFDFTVSVDNGGEYQNLIKTRGYGLPPATEVAASLLKIIDNSTREENGGAFMNVDGGTLPW</sequence>
<gene>
    <name evidence="4" type="ORF">JR316_006763</name>
</gene>
<dbReference type="PANTHER" id="PTHR43544:SF7">
    <property type="entry name" value="NADB-LER2"/>
    <property type="match status" value="1"/>
</dbReference>
<dbReference type="AlphaFoldDB" id="A0A8H8CKA4"/>
<dbReference type="InterPro" id="IPR002347">
    <property type="entry name" value="SDR_fam"/>
</dbReference>
<proteinExistence type="inferred from homology"/>